<sequence>MPQQGRGEQRDAAADKLLCLLGYLDSVEQEAEGEAAAAAVDPAPPRHTPAAAAAPRGPQTAAAPGARACGRGSAVTGEVPAENCGDAGGNRSAALAESVFDGVRARLRRLEQEVAARDAALAAAEAAAAERARAHAAELLAARARGAKAAAAARGEGEAAAARQLAFIDRLMADKDDLTRALAAAGEASQASEARYGAAIAALKEGWAGELRRQREGWAAAERARRDAWAEGKAAEIKALTVKDQDDAVERERAAAAARLGEACQRYEQQMQVQRLRLVADAELKLEAAEAAWRDDKRRAEEAAAAAAEALRALEGRLGEEAARISLQQSVCNE</sequence>
<feature type="coiled-coil region" evidence="1">
    <location>
        <begin position="93"/>
        <end position="127"/>
    </location>
</feature>
<evidence type="ECO:0000256" key="1">
    <source>
        <dbReference type="SAM" id="Coils"/>
    </source>
</evidence>
<keyword evidence="1" id="KW-0175">Coiled coil</keyword>
<dbReference type="GO" id="GO:0005929">
    <property type="term" value="C:cilium"/>
    <property type="evidence" value="ECO:0007669"/>
    <property type="project" value="GOC"/>
</dbReference>
<protein>
    <submittedName>
        <fullName evidence="3">Uncharacterized protein</fullName>
    </submittedName>
</protein>
<dbReference type="InterPro" id="IPR030465">
    <property type="entry name" value="CEP131"/>
</dbReference>
<feature type="compositionally biased region" description="Low complexity" evidence="2">
    <location>
        <begin position="48"/>
        <end position="73"/>
    </location>
</feature>
<evidence type="ECO:0000313" key="3">
    <source>
        <dbReference type="EMBL" id="KIY95866.1"/>
    </source>
</evidence>
<keyword evidence="4" id="KW-1185">Reference proteome</keyword>
<dbReference type="PANTHER" id="PTHR31540">
    <property type="entry name" value="CENTROSOMAL PROTEIN OF 131 KDA"/>
    <property type="match status" value="1"/>
</dbReference>
<organism evidence="3 4">
    <name type="scientific">Monoraphidium neglectum</name>
    <dbReference type="NCBI Taxonomy" id="145388"/>
    <lineage>
        <taxon>Eukaryota</taxon>
        <taxon>Viridiplantae</taxon>
        <taxon>Chlorophyta</taxon>
        <taxon>core chlorophytes</taxon>
        <taxon>Chlorophyceae</taxon>
        <taxon>CS clade</taxon>
        <taxon>Sphaeropleales</taxon>
        <taxon>Selenastraceae</taxon>
        <taxon>Monoraphidium</taxon>
    </lineage>
</organism>
<dbReference type="KEGG" id="mng:MNEG_12097"/>
<gene>
    <name evidence="3" type="ORF">MNEG_12097</name>
</gene>
<proteinExistence type="predicted"/>
<dbReference type="AlphaFoldDB" id="A0A0D2M3D7"/>
<dbReference type="GeneID" id="25729425"/>
<dbReference type="PANTHER" id="PTHR31540:SF1">
    <property type="entry name" value="CENTROSOMAL PROTEIN OF 131 KDA"/>
    <property type="match status" value="1"/>
</dbReference>
<dbReference type="GO" id="GO:0035735">
    <property type="term" value="P:intraciliary transport involved in cilium assembly"/>
    <property type="evidence" value="ECO:0007669"/>
    <property type="project" value="InterPro"/>
</dbReference>
<dbReference type="Proteomes" id="UP000054498">
    <property type="component" value="Unassembled WGS sequence"/>
</dbReference>
<dbReference type="STRING" id="145388.A0A0D2M3D7"/>
<dbReference type="EMBL" id="KK103281">
    <property type="protein sequence ID" value="KIY95866.1"/>
    <property type="molecule type" value="Genomic_DNA"/>
</dbReference>
<feature type="region of interest" description="Disordered" evidence="2">
    <location>
        <begin position="31"/>
        <end position="73"/>
    </location>
</feature>
<evidence type="ECO:0000313" key="4">
    <source>
        <dbReference type="Proteomes" id="UP000054498"/>
    </source>
</evidence>
<reference evidence="3 4" key="1">
    <citation type="journal article" date="2013" name="BMC Genomics">
        <title>Reconstruction of the lipid metabolism for the microalga Monoraphidium neglectum from its genome sequence reveals characteristics suitable for biofuel production.</title>
        <authorList>
            <person name="Bogen C."/>
            <person name="Al-Dilaimi A."/>
            <person name="Albersmeier A."/>
            <person name="Wichmann J."/>
            <person name="Grundmann M."/>
            <person name="Rupp O."/>
            <person name="Lauersen K.J."/>
            <person name="Blifernez-Klassen O."/>
            <person name="Kalinowski J."/>
            <person name="Goesmann A."/>
            <person name="Mussgnug J.H."/>
            <person name="Kruse O."/>
        </authorList>
    </citation>
    <scope>NUCLEOTIDE SEQUENCE [LARGE SCALE GENOMIC DNA]</scope>
    <source>
        <strain evidence="3 4">SAG 48.87</strain>
    </source>
</reference>
<name>A0A0D2M3D7_9CHLO</name>
<accession>A0A0D2M3D7</accession>
<dbReference type="OrthoDB" id="197735at2759"/>
<evidence type="ECO:0000256" key="2">
    <source>
        <dbReference type="SAM" id="MobiDB-lite"/>
    </source>
</evidence>
<dbReference type="RefSeq" id="XP_013894886.1">
    <property type="nucleotide sequence ID" value="XM_014039432.1"/>
</dbReference>